<sequence length="252" mass="30185">MKTVFAKEYEKYRGEILSLIANFDKEGDRLEVPARNTIKIFKIDGREFNIKSFKIPNAINKVAYRFFRKSKAERSFYYAGVLQKKGIGTPDPVAFAEETSALAFGKSFYVSRHLPYDLTYRELVIDENYPEHEKILRAFTRFTFEMHEKNILFLDHSPGNTLIQVNNGDYKFFLVDLNRMVFKPLNETERIKNFCRLTPHKKMVRIMAEEYASLIKESPEYVFEKMWFFTDQFQKSFHQKQRLKKRLKFWKK</sequence>
<reference evidence="2" key="1">
    <citation type="submission" date="2018-03" db="EMBL/GenBank/DDBJ databases">
        <title>Gramella fulva sp. nov., isolated from a dry surface of tidal flat.</title>
        <authorList>
            <person name="Hwang S.H."/>
            <person name="Hwang W.M."/>
            <person name="Kang K."/>
            <person name="Ahn T.-Y."/>
        </authorList>
    </citation>
    <scope>NUCLEOTIDE SEQUENCE [LARGE SCALE GENOMIC DNA]</scope>
    <source>
        <strain evidence="2">SH35</strain>
    </source>
</reference>
<dbReference type="EMBL" id="CP028136">
    <property type="protein sequence ID" value="AVR45820.1"/>
    <property type="molecule type" value="Genomic_DNA"/>
</dbReference>
<evidence type="ECO:0000313" key="1">
    <source>
        <dbReference type="EMBL" id="AVR45820.1"/>
    </source>
</evidence>
<protein>
    <submittedName>
        <fullName evidence="1">Kdo domain containing protein</fullName>
    </submittedName>
</protein>
<dbReference type="RefSeq" id="WP_107012596.1">
    <property type="nucleotide sequence ID" value="NZ_CP028136.1"/>
</dbReference>
<proteinExistence type="predicted"/>
<keyword evidence="2" id="KW-1185">Reference proteome</keyword>
<dbReference type="Pfam" id="PF06293">
    <property type="entry name" value="Kdo"/>
    <property type="match status" value="1"/>
</dbReference>
<dbReference type="OrthoDB" id="9773772at2"/>
<dbReference type="Proteomes" id="UP000241507">
    <property type="component" value="Chromosome"/>
</dbReference>
<dbReference type="Gene3D" id="1.10.510.10">
    <property type="entry name" value="Transferase(Phosphotransferase) domain 1"/>
    <property type="match status" value="1"/>
</dbReference>
<evidence type="ECO:0000313" key="2">
    <source>
        <dbReference type="Proteomes" id="UP000241507"/>
    </source>
</evidence>
<gene>
    <name evidence="1" type="ORF">C7S20_11480</name>
</gene>
<accession>A0A2R3Z6D6</accession>
<dbReference type="AlphaFoldDB" id="A0A2R3Z6D6"/>
<name>A0A2R3Z6D6_9FLAO</name>
<organism evidence="1 2">
    <name type="scientific">Christiangramia fulva</name>
    <dbReference type="NCBI Taxonomy" id="2126553"/>
    <lineage>
        <taxon>Bacteria</taxon>
        <taxon>Pseudomonadati</taxon>
        <taxon>Bacteroidota</taxon>
        <taxon>Flavobacteriia</taxon>
        <taxon>Flavobacteriales</taxon>
        <taxon>Flavobacteriaceae</taxon>
        <taxon>Christiangramia</taxon>
    </lineage>
</organism>
<dbReference type="KEGG" id="grs:C7S20_11480"/>